<evidence type="ECO:0000256" key="3">
    <source>
        <dbReference type="ARBA" id="ARBA00022836"/>
    </source>
</evidence>
<keyword evidence="4 7" id="KW-1133">Transmembrane helix</keyword>
<dbReference type="EMBL" id="FJ493497">
    <property type="protein sequence ID" value="ACK36891.1"/>
    <property type="molecule type" value="Genomic_DNA"/>
</dbReference>
<evidence type="ECO:0000256" key="2">
    <source>
        <dbReference type="ARBA" id="ARBA00022692"/>
    </source>
</evidence>
<keyword evidence="2 7" id="KW-0812">Transmembrane</keyword>
<dbReference type="GO" id="GO:0009535">
    <property type="term" value="C:chloroplast thylakoid membrane"/>
    <property type="evidence" value="ECO:0007669"/>
    <property type="project" value="UniProtKB-SubCell"/>
</dbReference>
<evidence type="ECO:0000256" key="4">
    <source>
        <dbReference type="ARBA" id="ARBA00022989"/>
    </source>
</evidence>
<dbReference type="RefSeq" id="YP_002601036.1">
    <property type="nucleotide sequence ID" value="NC_012101.1"/>
</dbReference>
<evidence type="ECO:0000256" key="1">
    <source>
        <dbReference type="ARBA" id="ARBA00022531"/>
    </source>
</evidence>
<evidence type="ECO:0000256" key="5">
    <source>
        <dbReference type="ARBA" id="ARBA00023078"/>
    </source>
</evidence>
<dbReference type="GO" id="GO:0015979">
    <property type="term" value="P:photosynthesis"/>
    <property type="evidence" value="ECO:0007669"/>
    <property type="project" value="UniProtKB-UniRule"/>
</dbReference>
<name>C0JWN1_MONSK</name>
<comment type="subcellular location">
    <subcellularLocation>
        <location evidence="7">Plastid</location>
        <location evidence="7">Chloroplast thylakoid membrane</location>
        <topology evidence="7">Single-pass membrane protein</topology>
    </subcellularLocation>
</comment>
<comment type="similarity">
    <text evidence="7">Belongs to the PsaM family.</text>
</comment>
<sequence>MLSDSQVFTALFLALVTGIFAVRLGTQLYK</sequence>
<dbReference type="InterPro" id="IPR010010">
    <property type="entry name" value="PSI_PsaM"/>
</dbReference>
<evidence type="ECO:0000256" key="7">
    <source>
        <dbReference type="HAMAP-Rule" id="MF_00828"/>
    </source>
</evidence>
<proteinExistence type="inferred from homology"/>
<dbReference type="GeneID" id="7441163"/>
<keyword evidence="3 7" id="KW-0603">Photosystem I</keyword>
<evidence type="ECO:0000256" key="6">
    <source>
        <dbReference type="ARBA" id="ARBA00023136"/>
    </source>
</evidence>
<keyword evidence="5 7" id="KW-0793">Thylakoid</keyword>
<dbReference type="Pfam" id="PF07465">
    <property type="entry name" value="PsaM"/>
    <property type="match status" value="1"/>
</dbReference>
<dbReference type="HAMAP" id="MF_00828">
    <property type="entry name" value="PSI_PsaM"/>
    <property type="match status" value="1"/>
</dbReference>
<reference evidence="8" key="1">
    <citation type="journal article" date="2006" name="BMC Biol.">
        <title>The complete chloroplast DNA sequence of the green alga Oltmannsiellopsis viridis reveals a distinctive quadripartite architecture in the chloroplast genome of early diverging ulvophytes.</title>
        <authorList>
            <person name="Pombert J.F."/>
            <person name="Lemieux C."/>
            <person name="Turmel M."/>
        </authorList>
    </citation>
    <scope>NUCLEOTIDE SEQUENCE</scope>
</reference>
<keyword evidence="8" id="KW-0934">Plastid</keyword>
<accession>C0JWN1</accession>
<dbReference type="SUPFAM" id="SSF81548">
    <property type="entry name" value="Subunit XII of photosystem I reaction centre, PsaM"/>
    <property type="match status" value="1"/>
</dbReference>
<feature type="transmembrane region" description="Helical" evidence="7">
    <location>
        <begin position="6"/>
        <end position="25"/>
    </location>
</feature>
<protein>
    <recommendedName>
        <fullName evidence="7">Photosystem I reaction center subunit XII</fullName>
    </recommendedName>
    <alternativeName>
        <fullName evidence="7">PSI-M</fullName>
    </alternativeName>
</protein>
<keyword evidence="1 7" id="KW-0602">Photosynthesis</keyword>
<keyword evidence="6 7" id="KW-0472">Membrane</keyword>
<dbReference type="InterPro" id="IPR037279">
    <property type="entry name" value="PSI_PsaM_sf"/>
</dbReference>
<organism evidence="8">
    <name type="scientific">Monomastix sp. (strain OKE-1)</name>
    <dbReference type="NCBI Taxonomy" id="141716"/>
    <lineage>
        <taxon>Eukaryota</taxon>
        <taxon>Viridiplantae</taxon>
        <taxon>Chlorophyta</taxon>
        <taxon>Mamiellophyceae</taxon>
        <taxon>Monomastigales</taxon>
        <taxon>Monomastigaceae</taxon>
        <taxon>Monomastix</taxon>
    </lineage>
</organism>
<keyword evidence="8" id="KW-0150">Chloroplast</keyword>
<geneLocation type="chloroplast" evidence="8"/>
<dbReference type="AlphaFoldDB" id="C0JWN1"/>
<dbReference type="GO" id="GO:0009522">
    <property type="term" value="C:photosystem I"/>
    <property type="evidence" value="ECO:0007669"/>
    <property type="project" value="UniProtKB-KW"/>
</dbReference>
<evidence type="ECO:0000313" key="8">
    <source>
        <dbReference type="EMBL" id="ACK36891.1"/>
    </source>
</evidence>
<dbReference type="NCBIfam" id="TIGR03053">
    <property type="entry name" value="PS_I_psaM"/>
    <property type="match status" value="1"/>
</dbReference>
<reference evidence="8" key="2">
    <citation type="journal article" date="2009" name="Mol. Biol. Evol.">
        <title>The chloroplast genomes of the green algae Pyramimonas, Monomastix, and Pycnococcus shed new light on the evolutionary history of prasinophytes and the origin of the secondary chloroplasts of euglenids.</title>
        <authorList>
            <person name="Turmel M."/>
            <person name="Gagnon M.C."/>
            <person name="O'Kelly C.J."/>
            <person name="Otis C."/>
            <person name="Lemieux C."/>
        </authorList>
    </citation>
    <scope>NUCLEOTIDE SEQUENCE</scope>
</reference>
<gene>
    <name evidence="7 8" type="primary">psaM</name>
</gene>